<name>A0A1Y3CMH2_9GAMM</name>
<sequence length="191" mass="22078">MKILVLCSSVSLSFSNLGVAQVNNFKVYKQCTDEMEWSCDVIREVNAKKEIYFKDIKSPNVERLNADYYHIMASCGNPCQVHAFIGRDKKHDDRTDGFVTVDPKTQCLIESDDKKNRITARRLNSDKKIELVKLNQKLFNEVWIPDYGKYMPFQSQSHFDGHGNLVLIADYIEPIQGKSQFKKTYLNPCKL</sequence>
<keyword evidence="1" id="KW-0732">Signal</keyword>
<proteinExistence type="predicted"/>
<keyword evidence="3" id="KW-1185">Reference proteome</keyword>
<dbReference type="STRING" id="1977882.B9T28_01235"/>
<evidence type="ECO:0000313" key="2">
    <source>
        <dbReference type="EMBL" id="OTG67698.1"/>
    </source>
</evidence>
<reference evidence="2 3" key="1">
    <citation type="submission" date="2017-04" db="EMBL/GenBank/DDBJ databases">
        <title>High diversity of culturable Acinetobacter species in natural soil and water ecosystems.</title>
        <authorList>
            <person name="Nemec A."/>
            <person name="Radolfova-Krizova L."/>
        </authorList>
    </citation>
    <scope>NUCLEOTIDE SEQUENCE [LARGE SCALE GENOMIC DNA]</scope>
    <source>
        <strain evidence="2 3">ANC 4999</strain>
    </source>
</reference>
<gene>
    <name evidence="2" type="ORF">B9T28_01235</name>
</gene>
<dbReference type="AlphaFoldDB" id="A0A1Y3CMH2"/>
<dbReference type="EMBL" id="NEGB01000001">
    <property type="protein sequence ID" value="OTG67698.1"/>
    <property type="molecule type" value="Genomic_DNA"/>
</dbReference>
<feature type="chain" id="PRO_5012395593" evidence="1">
    <location>
        <begin position="21"/>
        <end position="191"/>
    </location>
</feature>
<protein>
    <submittedName>
        <fullName evidence="2">Uncharacterized protein</fullName>
    </submittedName>
</protein>
<accession>A0A1Y3CMH2</accession>
<evidence type="ECO:0000313" key="3">
    <source>
        <dbReference type="Proteomes" id="UP000242765"/>
    </source>
</evidence>
<organism evidence="2 3">
    <name type="scientific">Acinetobacter silvestris</name>
    <dbReference type="NCBI Taxonomy" id="1977882"/>
    <lineage>
        <taxon>Bacteria</taxon>
        <taxon>Pseudomonadati</taxon>
        <taxon>Pseudomonadota</taxon>
        <taxon>Gammaproteobacteria</taxon>
        <taxon>Moraxellales</taxon>
        <taxon>Moraxellaceae</taxon>
        <taxon>Acinetobacter</taxon>
    </lineage>
</organism>
<evidence type="ECO:0000256" key="1">
    <source>
        <dbReference type="SAM" id="SignalP"/>
    </source>
</evidence>
<feature type="signal peptide" evidence="1">
    <location>
        <begin position="1"/>
        <end position="20"/>
    </location>
</feature>
<comment type="caution">
    <text evidence="2">The sequence shown here is derived from an EMBL/GenBank/DDBJ whole genome shotgun (WGS) entry which is preliminary data.</text>
</comment>
<dbReference type="Proteomes" id="UP000242765">
    <property type="component" value="Unassembled WGS sequence"/>
</dbReference>